<proteinExistence type="predicted"/>
<dbReference type="InterPro" id="IPR016181">
    <property type="entry name" value="Acyl_CoA_acyltransferase"/>
</dbReference>
<dbReference type="SUPFAM" id="SSF54427">
    <property type="entry name" value="NTF2-like"/>
    <property type="match status" value="1"/>
</dbReference>
<gene>
    <name evidence="4" type="ORF">GCM10011572_48420</name>
</gene>
<dbReference type="EMBL" id="BMKG01000030">
    <property type="protein sequence ID" value="GGC21318.1"/>
    <property type="molecule type" value="Genomic_DNA"/>
</dbReference>
<keyword evidence="5" id="KW-1185">Reference proteome</keyword>
<organism evidence="4 5">
    <name type="scientific">Pseudoduganella buxea</name>
    <dbReference type="NCBI Taxonomy" id="1949069"/>
    <lineage>
        <taxon>Bacteria</taxon>
        <taxon>Pseudomonadati</taxon>
        <taxon>Pseudomonadota</taxon>
        <taxon>Betaproteobacteria</taxon>
        <taxon>Burkholderiales</taxon>
        <taxon>Oxalobacteraceae</taxon>
        <taxon>Telluria group</taxon>
        <taxon>Pseudoduganella</taxon>
    </lineage>
</organism>
<dbReference type="PANTHER" id="PTHR43877:SF1">
    <property type="entry name" value="ACETYLTRANSFERASE"/>
    <property type="match status" value="1"/>
</dbReference>
<keyword evidence="2" id="KW-0012">Acyltransferase</keyword>
<accession>A0ABQ1L8Y8</accession>
<evidence type="ECO:0000313" key="5">
    <source>
        <dbReference type="Proteomes" id="UP000622638"/>
    </source>
</evidence>
<name>A0ABQ1L8Y8_9BURK</name>
<dbReference type="InterPro" id="IPR032710">
    <property type="entry name" value="NTF2-like_dom_sf"/>
</dbReference>
<evidence type="ECO:0000259" key="3">
    <source>
        <dbReference type="PROSITE" id="PS51186"/>
    </source>
</evidence>
<sequence length="289" mass="31195">MTPVQVVQAQLDAYNAHDVEALCRIYASDAGQYQHPDTLLAAGSAAIRERFAARFAAASPRAELLHRIVTGRTVIDHEKVHSLGAEGPGYVELVAMYEVKEERIANAWFIFGAKTQLRTATVADVATLEALIARSGLGLSQGFYTEEQAAALTEHVYGVDTQLIEDRTYFIVERDGAAIAAGGWSKRATLCGADKAKGPDDPELDPALQPGRIRAFFVDPGHPRQGLATLLLRHCEDAARAAGFSALELAATMPGVPFYRAAGYDSIERFKMTPGGVEVPLARMRKTIA</sequence>
<dbReference type="SUPFAM" id="SSF55729">
    <property type="entry name" value="Acyl-CoA N-acyltransferases (Nat)"/>
    <property type="match status" value="1"/>
</dbReference>
<dbReference type="InterPro" id="IPR050832">
    <property type="entry name" value="Bact_Acetyltransf"/>
</dbReference>
<dbReference type="CDD" id="cd04301">
    <property type="entry name" value="NAT_SF"/>
    <property type="match status" value="1"/>
</dbReference>
<keyword evidence="1" id="KW-0808">Transferase</keyword>
<evidence type="ECO:0000313" key="4">
    <source>
        <dbReference type="EMBL" id="GGC21318.1"/>
    </source>
</evidence>
<protein>
    <recommendedName>
        <fullName evidence="3">N-acetyltransferase domain-containing protein</fullName>
    </recommendedName>
</protein>
<feature type="domain" description="N-acetyltransferase" evidence="3">
    <location>
        <begin position="115"/>
        <end position="286"/>
    </location>
</feature>
<dbReference type="Gene3D" id="3.10.450.50">
    <property type="match status" value="1"/>
</dbReference>
<dbReference type="PANTHER" id="PTHR43877">
    <property type="entry name" value="AMINOALKYLPHOSPHONATE N-ACETYLTRANSFERASE-RELATED-RELATED"/>
    <property type="match status" value="1"/>
</dbReference>
<evidence type="ECO:0000256" key="1">
    <source>
        <dbReference type="ARBA" id="ARBA00022679"/>
    </source>
</evidence>
<dbReference type="PROSITE" id="PS51186">
    <property type="entry name" value="GNAT"/>
    <property type="match status" value="1"/>
</dbReference>
<dbReference type="Gene3D" id="3.40.630.30">
    <property type="match status" value="1"/>
</dbReference>
<dbReference type="Proteomes" id="UP000622638">
    <property type="component" value="Unassembled WGS sequence"/>
</dbReference>
<evidence type="ECO:0000256" key="2">
    <source>
        <dbReference type="ARBA" id="ARBA00023315"/>
    </source>
</evidence>
<reference evidence="5" key="1">
    <citation type="journal article" date="2019" name="Int. J. Syst. Evol. Microbiol.">
        <title>The Global Catalogue of Microorganisms (GCM) 10K type strain sequencing project: providing services to taxonomists for standard genome sequencing and annotation.</title>
        <authorList>
            <consortium name="The Broad Institute Genomics Platform"/>
            <consortium name="The Broad Institute Genome Sequencing Center for Infectious Disease"/>
            <person name="Wu L."/>
            <person name="Ma J."/>
        </authorList>
    </citation>
    <scope>NUCLEOTIDE SEQUENCE [LARGE SCALE GENOMIC DNA]</scope>
    <source>
        <strain evidence="5">CGMCC 1.15931</strain>
    </source>
</reference>
<dbReference type="InterPro" id="IPR037401">
    <property type="entry name" value="SnoaL-like"/>
</dbReference>
<dbReference type="InterPro" id="IPR000182">
    <property type="entry name" value="GNAT_dom"/>
</dbReference>
<comment type="caution">
    <text evidence="4">The sequence shown here is derived from an EMBL/GenBank/DDBJ whole genome shotgun (WGS) entry which is preliminary data.</text>
</comment>
<dbReference type="Pfam" id="PF00583">
    <property type="entry name" value="Acetyltransf_1"/>
    <property type="match status" value="1"/>
</dbReference>
<dbReference type="Pfam" id="PF12680">
    <property type="entry name" value="SnoaL_2"/>
    <property type="match status" value="1"/>
</dbReference>